<keyword evidence="7" id="KW-1052">Target cell membrane</keyword>
<dbReference type="PANTHER" id="PTHR45742">
    <property type="entry name" value="COMPLEMENT COMPONENT C6"/>
    <property type="match status" value="1"/>
</dbReference>
<dbReference type="GO" id="GO:0005576">
    <property type="term" value="C:extracellular region"/>
    <property type="evidence" value="ECO:0007669"/>
    <property type="project" value="UniProtKB-SubCell"/>
</dbReference>
<evidence type="ECO:0000256" key="17">
    <source>
        <dbReference type="ARBA" id="ARBA00023157"/>
    </source>
</evidence>
<keyword evidence="18" id="KW-0179">Complement alternate pathway</keyword>
<evidence type="ECO:0000313" key="25">
    <source>
        <dbReference type="Proteomes" id="UP000694680"/>
    </source>
</evidence>
<keyword evidence="15" id="KW-0473">Membrane attack complex</keyword>
<keyword evidence="13" id="KW-0391">Immunity</keyword>
<keyword evidence="12" id="KW-0204">Cytolysis</keyword>
<dbReference type="PANTHER" id="PTHR45742:SF1">
    <property type="entry name" value="COMPLEMENT COMPONENT C8 ALPHA CHAIN"/>
    <property type="match status" value="1"/>
</dbReference>
<dbReference type="GeneID" id="114479174"/>
<dbReference type="GO" id="GO:0044218">
    <property type="term" value="C:other organism cell membrane"/>
    <property type="evidence" value="ECO:0007669"/>
    <property type="project" value="UniProtKB-KW"/>
</dbReference>
<dbReference type="RefSeq" id="XP_028328517.1">
    <property type="nucleotide sequence ID" value="XM_028472716.1"/>
</dbReference>
<reference evidence="24" key="1">
    <citation type="submission" date="2020-06" db="EMBL/GenBank/DDBJ databases">
        <authorList>
            <consortium name="Wellcome Sanger Institute Data Sharing"/>
        </authorList>
    </citation>
    <scope>NUCLEOTIDE SEQUENCE [LARGE SCALE GENOMIC DNA]</scope>
</reference>
<dbReference type="PROSITE" id="PS00022">
    <property type="entry name" value="EGF_1"/>
    <property type="match status" value="1"/>
</dbReference>
<dbReference type="Gene3D" id="4.10.400.10">
    <property type="entry name" value="Low-density Lipoprotein Receptor"/>
    <property type="match status" value="1"/>
</dbReference>
<reference evidence="24" key="3">
    <citation type="submission" date="2025-09" db="UniProtKB">
        <authorList>
            <consortium name="Ensembl"/>
        </authorList>
    </citation>
    <scope>IDENTIFICATION</scope>
</reference>
<comment type="similarity">
    <text evidence="3">Belongs to the complement C6/C7/C8/C9 family.</text>
</comment>
<evidence type="ECO:0000256" key="20">
    <source>
        <dbReference type="ARBA" id="ARBA00023298"/>
    </source>
</evidence>
<evidence type="ECO:0000256" key="3">
    <source>
        <dbReference type="ARBA" id="ARBA00009214"/>
    </source>
</evidence>
<feature type="disulfide bond" evidence="21">
    <location>
        <begin position="132"/>
        <end position="147"/>
    </location>
</feature>
<evidence type="ECO:0000256" key="12">
    <source>
        <dbReference type="ARBA" id="ARBA00022852"/>
    </source>
</evidence>
<evidence type="ECO:0000256" key="8">
    <source>
        <dbReference type="ARBA" id="ARBA00022588"/>
    </source>
</evidence>
<keyword evidence="4" id="KW-1134">Transmembrane beta strand</keyword>
<dbReference type="Gene3D" id="2.20.100.10">
    <property type="entry name" value="Thrombospondin type-1 (TSP1) repeat"/>
    <property type="match status" value="2"/>
</dbReference>
<organism evidence="24 25">
    <name type="scientific">Gouania willdenowi</name>
    <name type="common">Blunt-snouted clingfish</name>
    <name type="synonym">Lepadogaster willdenowi</name>
    <dbReference type="NCBI Taxonomy" id="441366"/>
    <lineage>
        <taxon>Eukaryota</taxon>
        <taxon>Metazoa</taxon>
        <taxon>Chordata</taxon>
        <taxon>Craniata</taxon>
        <taxon>Vertebrata</taxon>
        <taxon>Euteleostomi</taxon>
        <taxon>Actinopterygii</taxon>
        <taxon>Neopterygii</taxon>
        <taxon>Teleostei</taxon>
        <taxon>Neoteleostei</taxon>
        <taxon>Acanthomorphata</taxon>
        <taxon>Ovalentaria</taxon>
        <taxon>Blenniimorphae</taxon>
        <taxon>Blenniiformes</taxon>
        <taxon>Gobiesocoidei</taxon>
        <taxon>Gobiesocidae</taxon>
        <taxon>Gobiesocinae</taxon>
        <taxon>Gouania</taxon>
    </lineage>
</organism>
<evidence type="ECO:0000259" key="23">
    <source>
        <dbReference type="PROSITE" id="PS51412"/>
    </source>
</evidence>
<proteinExistence type="inferred from homology"/>
<name>A0A8C5NA57_GOUWI</name>
<dbReference type="InterPro" id="IPR020864">
    <property type="entry name" value="MACPF"/>
</dbReference>
<dbReference type="PROSITE" id="PS01186">
    <property type="entry name" value="EGF_2"/>
    <property type="match status" value="1"/>
</dbReference>
<evidence type="ECO:0000256" key="6">
    <source>
        <dbReference type="ARBA" id="ARBA00022536"/>
    </source>
</evidence>
<dbReference type="Proteomes" id="UP000694680">
    <property type="component" value="Chromosome 17"/>
</dbReference>
<sequence>MQTLVHLILALCTLHQLTDLNTSVNASRWPWKNREYSVALKRKIRAVNKPIPINCRVGSWSSWTPCTSCTDKKYRFRYLEKPSQFGGIICLETLWEKQSCPEATSQCLVDDYCGNSFTCKETGRCIPQSLRCNGNSDCDDNSDEDGCDSLNERDDKCSTLMPIPGAERGTQGYNILTGDFVSHVLDPKYFGGECEYVYNGEWRKYIYEAFCESLQYNDEEKNYRKPYNYHTYQFVAQAQSEGSHEYYEDMASMLNARKTMSSSSGGFTVGVYHVEAGISASEESEFFTNLTQYKSQDLGFIRLSSKVQTARFKLRSNNLMLHEDFYMSLMELPELYNFGMYSKFLNTFGTHYVTEGTMGGTLEYIAVVNKTAMAESRVESEKIGGCIGGSIGLSVPIKTTGSVDFKLKANHCELPTTTSGGKESSSSMIMDKLILVKGGVTGTSSTALLTDADLNTHRKWGASLQYNPALIEHEIMPIYELIRFSTASDHVGVRIANLERAVDEYMQQFDSCRCAPCQHNGIPVLSGTSCSCICKSGYWGEACEETFRPGAKTDGSWSCWAAWSTCTSGLKRRTRVCNNPPPEGGGSTCVGSSSQTRRC</sequence>
<evidence type="ECO:0000256" key="14">
    <source>
        <dbReference type="ARBA" id="ARBA00022875"/>
    </source>
</evidence>
<dbReference type="PROSITE" id="PS51412">
    <property type="entry name" value="MACPF_2"/>
    <property type="match status" value="1"/>
</dbReference>
<feature type="domain" description="MACPF" evidence="23">
    <location>
        <begin position="153"/>
        <end position="513"/>
    </location>
</feature>
<dbReference type="InterPro" id="IPR001862">
    <property type="entry name" value="MAC_perforin"/>
</dbReference>
<dbReference type="GO" id="GO:0006957">
    <property type="term" value="P:complement activation, alternative pathway"/>
    <property type="evidence" value="ECO:0007669"/>
    <property type="project" value="UniProtKB-KW"/>
</dbReference>
<dbReference type="InterPro" id="IPR000742">
    <property type="entry name" value="EGF"/>
</dbReference>
<protein>
    <recommendedName>
        <fullName evidence="23">MACPF domain-containing protein</fullName>
    </recommendedName>
</protein>
<evidence type="ECO:0000256" key="7">
    <source>
        <dbReference type="ARBA" id="ARBA00022537"/>
    </source>
</evidence>
<dbReference type="PROSITE" id="PS50092">
    <property type="entry name" value="TSP1"/>
    <property type="match status" value="2"/>
</dbReference>
<dbReference type="Pfam" id="PF21195">
    <property type="entry name" value="EGF_C8A_B_C6"/>
    <property type="match status" value="1"/>
</dbReference>
<dbReference type="InterPro" id="IPR036055">
    <property type="entry name" value="LDL_receptor-like_sf"/>
</dbReference>
<evidence type="ECO:0000256" key="1">
    <source>
        <dbReference type="ARBA" id="ARBA00004276"/>
    </source>
</evidence>
<dbReference type="CDD" id="cd00112">
    <property type="entry name" value="LDLa"/>
    <property type="match status" value="1"/>
</dbReference>
<evidence type="ECO:0000313" key="24">
    <source>
        <dbReference type="Ensembl" id="ENSGWIP00000040261.1"/>
    </source>
</evidence>
<dbReference type="Pfam" id="PF01823">
    <property type="entry name" value="MACPF"/>
    <property type="match status" value="1"/>
</dbReference>
<dbReference type="InterPro" id="IPR023415">
    <property type="entry name" value="LDLR_class-A_CS"/>
</dbReference>
<evidence type="ECO:0000256" key="15">
    <source>
        <dbReference type="ARBA" id="ARBA00023058"/>
    </source>
</evidence>
<keyword evidence="9" id="KW-0812">Transmembrane</keyword>
<dbReference type="InterPro" id="IPR036383">
    <property type="entry name" value="TSP1_rpt_sf"/>
</dbReference>
<dbReference type="GO" id="GO:0005579">
    <property type="term" value="C:membrane attack complex"/>
    <property type="evidence" value="ECO:0007669"/>
    <property type="project" value="UniProtKB-KW"/>
</dbReference>
<evidence type="ECO:0000256" key="11">
    <source>
        <dbReference type="ARBA" id="ARBA00022737"/>
    </source>
</evidence>
<dbReference type="SMART" id="SM00192">
    <property type="entry name" value="LDLa"/>
    <property type="match status" value="1"/>
</dbReference>
<feature type="signal peptide" evidence="22">
    <location>
        <begin position="1"/>
        <end position="20"/>
    </location>
</feature>
<feature type="chain" id="PRO_5034595804" description="MACPF domain-containing protein" evidence="22">
    <location>
        <begin position="21"/>
        <end position="599"/>
    </location>
</feature>
<dbReference type="Ensembl" id="ENSGWIT00000043748.1">
    <property type="protein sequence ID" value="ENSGWIP00000040261.1"/>
    <property type="gene ID" value="ENSGWIG00000020351.1"/>
</dbReference>
<dbReference type="InterPro" id="IPR020863">
    <property type="entry name" value="MACPF_CS"/>
</dbReference>
<evidence type="ECO:0000256" key="5">
    <source>
        <dbReference type="ARBA" id="ARBA00022525"/>
    </source>
</evidence>
<evidence type="ECO:0000256" key="16">
    <source>
        <dbReference type="ARBA" id="ARBA00023136"/>
    </source>
</evidence>
<dbReference type="GO" id="GO:0006958">
    <property type="term" value="P:complement activation, classical pathway"/>
    <property type="evidence" value="ECO:0007669"/>
    <property type="project" value="UniProtKB-KW"/>
</dbReference>
<keyword evidence="10 22" id="KW-0732">Signal</keyword>
<gene>
    <name evidence="24" type="primary">c8a</name>
</gene>
<dbReference type="PROSITE" id="PS01209">
    <property type="entry name" value="LDLRA_1"/>
    <property type="match status" value="1"/>
</dbReference>
<dbReference type="PROSITE" id="PS50068">
    <property type="entry name" value="LDLRA_2"/>
    <property type="match status" value="1"/>
</dbReference>
<dbReference type="Pfam" id="PF00057">
    <property type="entry name" value="Ldl_recept_a"/>
    <property type="match status" value="1"/>
</dbReference>
<dbReference type="GO" id="GO:0031640">
    <property type="term" value="P:killing of cells of another organism"/>
    <property type="evidence" value="ECO:0007669"/>
    <property type="project" value="UniProtKB-KW"/>
</dbReference>
<dbReference type="PROSITE" id="PS00279">
    <property type="entry name" value="MACPF_1"/>
    <property type="match status" value="1"/>
</dbReference>
<keyword evidence="17 21" id="KW-1015">Disulfide bond</keyword>
<keyword evidence="11" id="KW-0677">Repeat</keyword>
<dbReference type="OrthoDB" id="6150863at2759"/>
<keyword evidence="16" id="KW-0472">Membrane</keyword>
<feature type="disulfide bond" evidence="21">
    <location>
        <begin position="113"/>
        <end position="125"/>
    </location>
</feature>
<keyword evidence="5" id="KW-0964">Secreted</keyword>
<dbReference type="CTD" id="731"/>
<keyword evidence="8" id="KW-0399">Innate immunity</keyword>
<dbReference type="SMART" id="SM00457">
    <property type="entry name" value="MACPF"/>
    <property type="match status" value="1"/>
</dbReference>
<evidence type="ECO:0000256" key="19">
    <source>
        <dbReference type="ARBA" id="ARBA00023180"/>
    </source>
</evidence>
<keyword evidence="19" id="KW-0325">Glycoprotein</keyword>
<evidence type="ECO:0000256" key="22">
    <source>
        <dbReference type="SAM" id="SignalP"/>
    </source>
</evidence>
<dbReference type="AlphaFoldDB" id="A0A8C5NA57"/>
<dbReference type="SUPFAM" id="SSF82895">
    <property type="entry name" value="TSP-1 type 1 repeat"/>
    <property type="match status" value="2"/>
</dbReference>
<evidence type="ECO:0000256" key="21">
    <source>
        <dbReference type="PROSITE-ProRule" id="PRU00124"/>
    </source>
</evidence>
<evidence type="ECO:0000256" key="13">
    <source>
        <dbReference type="ARBA" id="ARBA00022859"/>
    </source>
</evidence>
<dbReference type="PRINTS" id="PR00764">
    <property type="entry name" value="COMPLEMENTC9"/>
</dbReference>
<dbReference type="PRINTS" id="PR01705">
    <property type="entry name" value="TSP1REPEAT"/>
</dbReference>
<evidence type="ECO:0000256" key="18">
    <source>
        <dbReference type="ARBA" id="ARBA00023162"/>
    </source>
</evidence>
<evidence type="ECO:0000256" key="9">
    <source>
        <dbReference type="ARBA" id="ARBA00022692"/>
    </source>
</evidence>
<dbReference type="InterPro" id="IPR000884">
    <property type="entry name" value="TSP1_rpt"/>
</dbReference>
<accession>A0A8C5NA57</accession>
<keyword evidence="25" id="KW-1185">Reference proteome</keyword>
<keyword evidence="6" id="KW-0245">EGF-like domain</keyword>
<dbReference type="InterPro" id="IPR002172">
    <property type="entry name" value="LDrepeatLR_classA_rpt"/>
</dbReference>
<keyword evidence="14" id="KW-0180">Complement pathway</keyword>
<comment type="subcellular location">
    <subcellularLocation>
        <location evidence="2">Secreted</location>
    </subcellularLocation>
    <subcellularLocation>
        <location evidence="1">Target cell membrane</location>
        <topology evidence="1">Multi-pass membrane protein</topology>
    </subcellularLocation>
</comment>
<evidence type="ECO:0000256" key="10">
    <source>
        <dbReference type="ARBA" id="ARBA00022729"/>
    </source>
</evidence>
<reference evidence="24" key="2">
    <citation type="submission" date="2025-08" db="UniProtKB">
        <authorList>
            <consortium name="Ensembl"/>
        </authorList>
    </citation>
    <scope>IDENTIFICATION</scope>
</reference>
<keyword evidence="20" id="KW-1053">Target membrane</keyword>
<dbReference type="SUPFAM" id="SSF57424">
    <property type="entry name" value="LDL receptor-like module"/>
    <property type="match status" value="1"/>
</dbReference>
<dbReference type="Gene3D" id="2.10.25.10">
    <property type="entry name" value="Laminin"/>
    <property type="match status" value="1"/>
</dbReference>
<evidence type="ECO:0000256" key="4">
    <source>
        <dbReference type="ARBA" id="ARBA00022452"/>
    </source>
</evidence>
<comment type="caution">
    <text evidence="21">Lacks conserved residue(s) required for the propagation of feature annotation.</text>
</comment>
<evidence type="ECO:0000256" key="2">
    <source>
        <dbReference type="ARBA" id="ARBA00004613"/>
    </source>
</evidence>
<dbReference type="InterPro" id="IPR048831">
    <property type="entry name" value="C8A_B_C6_EGF-like"/>
</dbReference>
<dbReference type="SMART" id="SM00209">
    <property type="entry name" value="TSP1"/>
    <property type="match status" value="2"/>
</dbReference>